<name>A0ABS8H9Q9_9SPHN</name>
<dbReference type="EMBL" id="JAJGNP010000058">
    <property type="protein sequence ID" value="MCC4234905.1"/>
    <property type="molecule type" value="Genomic_DNA"/>
</dbReference>
<evidence type="ECO:0000313" key="2">
    <source>
        <dbReference type="Proteomes" id="UP001198830"/>
    </source>
</evidence>
<keyword evidence="2" id="KW-1185">Reference proteome</keyword>
<comment type="caution">
    <text evidence="1">The sequence shown here is derived from an EMBL/GenBank/DDBJ whole genome shotgun (WGS) entry which is preliminary data.</text>
</comment>
<feature type="non-terminal residue" evidence="1">
    <location>
        <position position="65"/>
    </location>
</feature>
<organism evidence="1 2">
    <name type="scientific">Sphingobium soli</name>
    <dbReference type="NCBI Taxonomy" id="1591116"/>
    <lineage>
        <taxon>Bacteria</taxon>
        <taxon>Pseudomonadati</taxon>
        <taxon>Pseudomonadota</taxon>
        <taxon>Alphaproteobacteria</taxon>
        <taxon>Sphingomonadales</taxon>
        <taxon>Sphingomonadaceae</taxon>
        <taxon>Sphingobium</taxon>
    </lineage>
</organism>
<gene>
    <name evidence="1" type="ORF">LL253_19775</name>
</gene>
<dbReference type="Proteomes" id="UP001198830">
    <property type="component" value="Unassembled WGS sequence"/>
</dbReference>
<proteinExistence type="predicted"/>
<evidence type="ECO:0000313" key="1">
    <source>
        <dbReference type="EMBL" id="MCC4234905.1"/>
    </source>
</evidence>
<accession>A0ABS8H9Q9</accession>
<sequence>MSSTDTLSVELNTTQNRYNPAYPALNQRTFLPKRRDRRTASHPLRQDFPNRLSFLDFLKQRRFPP</sequence>
<dbReference type="RefSeq" id="WP_228228209.1">
    <property type="nucleotide sequence ID" value="NZ_JAJGNP010000058.1"/>
</dbReference>
<protein>
    <submittedName>
        <fullName evidence="1">Uncharacterized protein</fullName>
    </submittedName>
</protein>
<reference evidence="1 2" key="1">
    <citation type="submission" date="2021-10" db="EMBL/GenBank/DDBJ databases">
        <title>The diversity and Nitrogen Metabolism of Culturable Nitrate-Utilizing Bacteria Within the Oxygen Minimum Zone of the Changjiang (Yangtze River)Estuary.</title>
        <authorList>
            <person name="Zhang D."/>
            <person name="Zheng J."/>
            <person name="Liu S."/>
            <person name="He W."/>
        </authorList>
    </citation>
    <scope>NUCLEOTIDE SEQUENCE [LARGE SCALE GENOMIC DNA]</scope>
    <source>
        <strain evidence="1 2">FXH275-2</strain>
    </source>
</reference>